<dbReference type="GO" id="GO:0031625">
    <property type="term" value="F:ubiquitin protein ligase binding"/>
    <property type="evidence" value="ECO:0007669"/>
    <property type="project" value="InterPro"/>
</dbReference>
<evidence type="ECO:0000313" key="5">
    <source>
        <dbReference type="Proteomes" id="UP000585474"/>
    </source>
</evidence>
<accession>A0A7J0HFT7</accession>
<name>A0A7J0HFT7_9ERIC</name>
<comment type="caution">
    <text evidence="4">The sequence shown here is derived from an EMBL/GenBank/DDBJ whole genome shotgun (WGS) entry which is preliminary data.</text>
</comment>
<dbReference type="FunFam" id="1.20.1310.10:FF:000001">
    <property type="entry name" value="Cullin 3"/>
    <property type="match status" value="1"/>
</dbReference>
<dbReference type="AlphaFoldDB" id="A0A7J0HFT7"/>
<evidence type="ECO:0000313" key="4">
    <source>
        <dbReference type="EMBL" id="GFZ21821.1"/>
    </source>
</evidence>
<keyword evidence="2" id="KW-0812">Transmembrane</keyword>
<dbReference type="InterPro" id="IPR016159">
    <property type="entry name" value="Cullin_repeat-like_dom_sf"/>
</dbReference>
<dbReference type="InterPro" id="IPR045093">
    <property type="entry name" value="Cullin"/>
</dbReference>
<protein>
    <submittedName>
        <fullName evidence="4">Cullin family protein</fullName>
    </submittedName>
</protein>
<keyword evidence="2" id="KW-0472">Membrane</keyword>
<reference evidence="4 5" key="1">
    <citation type="submission" date="2019-07" db="EMBL/GenBank/DDBJ databases">
        <title>De Novo Assembly of kiwifruit Actinidia rufa.</title>
        <authorList>
            <person name="Sugita-Konishi S."/>
            <person name="Sato K."/>
            <person name="Mori E."/>
            <person name="Abe Y."/>
            <person name="Kisaki G."/>
            <person name="Hamano K."/>
            <person name="Suezawa K."/>
            <person name="Otani M."/>
            <person name="Fukuda T."/>
            <person name="Manabe T."/>
            <person name="Gomi K."/>
            <person name="Tabuchi M."/>
            <person name="Akimitsu K."/>
            <person name="Kataoka I."/>
        </authorList>
    </citation>
    <scope>NUCLEOTIDE SEQUENCE [LARGE SCALE GENOMIC DNA]</scope>
    <source>
        <strain evidence="5">cv. Fuchu</strain>
    </source>
</reference>
<gene>
    <name evidence="4" type="ORF">Acr_29g0009830</name>
</gene>
<dbReference type="InterPro" id="IPR001373">
    <property type="entry name" value="Cullin_N"/>
</dbReference>
<dbReference type="GO" id="GO:0006511">
    <property type="term" value="P:ubiquitin-dependent protein catabolic process"/>
    <property type="evidence" value="ECO:0007669"/>
    <property type="project" value="InterPro"/>
</dbReference>
<evidence type="ECO:0000259" key="3">
    <source>
        <dbReference type="Pfam" id="PF00888"/>
    </source>
</evidence>
<comment type="similarity">
    <text evidence="1">Belongs to the cullin family.</text>
</comment>
<evidence type="ECO:0000256" key="1">
    <source>
        <dbReference type="ARBA" id="ARBA00006019"/>
    </source>
</evidence>
<organism evidence="4 5">
    <name type="scientific">Actinidia rufa</name>
    <dbReference type="NCBI Taxonomy" id="165716"/>
    <lineage>
        <taxon>Eukaryota</taxon>
        <taxon>Viridiplantae</taxon>
        <taxon>Streptophyta</taxon>
        <taxon>Embryophyta</taxon>
        <taxon>Tracheophyta</taxon>
        <taxon>Spermatophyta</taxon>
        <taxon>Magnoliopsida</taxon>
        <taxon>eudicotyledons</taxon>
        <taxon>Gunneridae</taxon>
        <taxon>Pentapetalae</taxon>
        <taxon>asterids</taxon>
        <taxon>Ericales</taxon>
        <taxon>Actinidiaceae</taxon>
        <taxon>Actinidia</taxon>
    </lineage>
</organism>
<keyword evidence="5" id="KW-1185">Reference proteome</keyword>
<dbReference type="EMBL" id="BJWL01000029">
    <property type="protein sequence ID" value="GFZ21821.1"/>
    <property type="molecule type" value="Genomic_DNA"/>
</dbReference>
<feature type="domain" description="Cullin N-terminal" evidence="3">
    <location>
        <begin position="114"/>
        <end position="234"/>
    </location>
</feature>
<sequence>MAGEATPKALTFEEGWPFLQEAINKLIDILDGVRSDQFNSEEYMQIYTTALTTYALLILLVLNAKNYMTNTKRPLKIILHPRYCHIYEKRKTRIYTSSEEKKLPSLNATSLFIFYELIRREREGEQIDQALVKNVLDIYVEIGEGSMKYYVKDFEEAMLIDTASFCSHKASIWIASESYKDYMLKVEESLKHEKDRVSCYLQQKSQYKLLEVVEHELLSVYASQLEEKKMLDENEVA</sequence>
<dbReference type="Proteomes" id="UP000585474">
    <property type="component" value="Unassembled WGS sequence"/>
</dbReference>
<feature type="transmembrane region" description="Helical" evidence="2">
    <location>
        <begin position="44"/>
        <end position="64"/>
    </location>
</feature>
<dbReference type="Pfam" id="PF00888">
    <property type="entry name" value="Cullin"/>
    <property type="match status" value="1"/>
</dbReference>
<keyword evidence="2" id="KW-1133">Transmembrane helix</keyword>
<dbReference type="SUPFAM" id="SSF74788">
    <property type="entry name" value="Cullin repeat-like"/>
    <property type="match status" value="1"/>
</dbReference>
<proteinExistence type="inferred from homology"/>
<dbReference type="Gene3D" id="1.20.1310.10">
    <property type="entry name" value="Cullin Repeats"/>
    <property type="match status" value="2"/>
</dbReference>
<dbReference type="PANTHER" id="PTHR11932">
    <property type="entry name" value="CULLIN"/>
    <property type="match status" value="1"/>
</dbReference>
<evidence type="ECO:0000256" key="2">
    <source>
        <dbReference type="SAM" id="Phobius"/>
    </source>
</evidence>
<dbReference type="OrthoDB" id="27073at2759"/>